<sequence length="302" mass="34363">MPVWDKPEPYFEVLDKLKRVVPPRKNPWRIAPDDKRIPTHKMARTRKCLVAIHPNAIAIGSPTGSEPRGLLGWFGLTSSLIFSAIILFFFFDSIGGEFPDFYLAILCLFFFFVFLLGAVWFYNVAVRMPSDCPIIFDKKNRTVSFYNASRPKFFKFWGFTESVALTYPWDDVKVRSYKAIVSNAGKSFHESHWLVLLWGHLNEDGRAAVRDCVSIGYEGYFEDERLFQLWEHIRRYMEEDGPPIQQGERLRKPVNNRKPMAFPPEVIAAAGGPALSVADVELLAGVEPAVQGGGEHRRIGGC</sequence>
<dbReference type="AlphaFoldDB" id="A0A0S4W625"/>
<dbReference type="EMBL" id="LN899825">
    <property type="protein sequence ID" value="CUV36923.1"/>
    <property type="molecule type" value="Genomic_DNA"/>
</dbReference>
<dbReference type="InterPro" id="IPR046554">
    <property type="entry name" value="DUF6708"/>
</dbReference>
<feature type="transmembrane region" description="Helical" evidence="1">
    <location>
        <begin position="70"/>
        <end position="91"/>
    </location>
</feature>
<gene>
    <name evidence="6" type="ORF">RD1301_v1_140003</name>
    <name evidence="3" type="ORF">RUN1744_v1_1220013</name>
    <name evidence="4" type="ORF">TD1301_v1_2560012</name>
    <name evidence="5" type="ORF">TF3108_v1_830013</name>
</gene>
<feature type="domain" description="DUF6708" evidence="2">
    <location>
        <begin position="113"/>
        <end position="242"/>
    </location>
</feature>
<evidence type="ECO:0000313" key="4">
    <source>
        <dbReference type="EMBL" id="CUV36923.1"/>
    </source>
</evidence>
<dbReference type="EMBL" id="LN899826">
    <property type="protein sequence ID" value="CUV41653.1"/>
    <property type="molecule type" value="Genomic_DNA"/>
</dbReference>
<organism evidence="5">
    <name type="scientific">Ralstonia solanacearum</name>
    <name type="common">Pseudomonas solanacearum</name>
    <dbReference type="NCBI Taxonomy" id="305"/>
    <lineage>
        <taxon>Bacteria</taxon>
        <taxon>Pseudomonadati</taxon>
        <taxon>Pseudomonadota</taxon>
        <taxon>Betaproteobacteria</taxon>
        <taxon>Burkholderiales</taxon>
        <taxon>Burkholderiaceae</taxon>
        <taxon>Ralstonia</taxon>
        <taxon>Ralstonia solanacearum species complex</taxon>
    </lineage>
</organism>
<evidence type="ECO:0000256" key="1">
    <source>
        <dbReference type="SAM" id="Phobius"/>
    </source>
</evidence>
<protein>
    <submittedName>
        <fullName evidence="5">Conserved hypothethical protein</fullName>
    </submittedName>
</protein>
<evidence type="ECO:0000313" key="5">
    <source>
        <dbReference type="EMBL" id="CUV41653.1"/>
    </source>
</evidence>
<feature type="transmembrane region" description="Helical" evidence="1">
    <location>
        <begin position="103"/>
        <end position="122"/>
    </location>
</feature>
<evidence type="ECO:0000259" key="2">
    <source>
        <dbReference type="Pfam" id="PF20455"/>
    </source>
</evidence>
<dbReference type="EMBL" id="LN899822">
    <property type="protein sequence ID" value="CUV58963.1"/>
    <property type="molecule type" value="Genomic_DNA"/>
</dbReference>
<dbReference type="EMBL" id="LN899823">
    <property type="protein sequence ID" value="CUV26052.1"/>
    <property type="molecule type" value="Genomic_DNA"/>
</dbReference>
<evidence type="ECO:0000313" key="3">
    <source>
        <dbReference type="EMBL" id="CUV26052.1"/>
    </source>
</evidence>
<reference evidence="5" key="1">
    <citation type="submission" date="2015-10" db="EMBL/GenBank/DDBJ databases">
        <authorList>
            <person name="Gilbert D.G."/>
        </authorList>
    </citation>
    <scope>NUCLEOTIDE SEQUENCE</scope>
    <source>
        <strain evidence="5">Phyl III-seqv23</strain>
    </source>
</reference>
<dbReference type="Pfam" id="PF20455">
    <property type="entry name" value="DUF6708"/>
    <property type="match status" value="1"/>
</dbReference>
<name>A0A0S4W625_RALSL</name>
<evidence type="ECO:0000313" key="6">
    <source>
        <dbReference type="EMBL" id="CUV58963.1"/>
    </source>
</evidence>
<accession>A0A0S4W625</accession>
<proteinExistence type="predicted"/>
<keyword evidence="1" id="KW-0812">Transmembrane</keyword>
<keyword evidence="1" id="KW-0472">Membrane</keyword>
<keyword evidence="1" id="KW-1133">Transmembrane helix</keyword>